<keyword evidence="3" id="KW-1185">Reference proteome</keyword>
<protein>
    <recommendedName>
        <fullName evidence="4">Secreted protein</fullName>
    </recommendedName>
</protein>
<dbReference type="Proteomes" id="UP001054252">
    <property type="component" value="Unassembled WGS sequence"/>
</dbReference>
<evidence type="ECO:0000256" key="1">
    <source>
        <dbReference type="SAM" id="SignalP"/>
    </source>
</evidence>
<sequence length="81" mass="8934">MRFEPCPILLFFSFLPAAATRRKKKGNPALALRKTGKQPDFILLFWSKNLIWNPEISPPAGKSESALLCSVLPPAAPALWG</sequence>
<reference evidence="2 3" key="1">
    <citation type="journal article" date="2021" name="Commun. Biol.">
        <title>The genome of Shorea leprosula (Dipterocarpaceae) highlights the ecological relevance of drought in aseasonal tropical rainforests.</title>
        <authorList>
            <person name="Ng K.K.S."/>
            <person name="Kobayashi M.J."/>
            <person name="Fawcett J.A."/>
            <person name="Hatakeyama M."/>
            <person name="Paape T."/>
            <person name="Ng C.H."/>
            <person name="Ang C.C."/>
            <person name="Tnah L.H."/>
            <person name="Lee C.T."/>
            <person name="Nishiyama T."/>
            <person name="Sese J."/>
            <person name="O'Brien M.J."/>
            <person name="Copetti D."/>
            <person name="Mohd Noor M.I."/>
            <person name="Ong R.C."/>
            <person name="Putra M."/>
            <person name="Sireger I.Z."/>
            <person name="Indrioko S."/>
            <person name="Kosugi Y."/>
            <person name="Izuno A."/>
            <person name="Isagi Y."/>
            <person name="Lee S.L."/>
            <person name="Shimizu K.K."/>
        </authorList>
    </citation>
    <scope>NUCLEOTIDE SEQUENCE [LARGE SCALE GENOMIC DNA]</scope>
    <source>
        <strain evidence="2">214</strain>
    </source>
</reference>
<evidence type="ECO:0000313" key="2">
    <source>
        <dbReference type="EMBL" id="GKV48957.1"/>
    </source>
</evidence>
<proteinExistence type="predicted"/>
<organism evidence="2 3">
    <name type="scientific">Rubroshorea leprosula</name>
    <dbReference type="NCBI Taxonomy" id="152421"/>
    <lineage>
        <taxon>Eukaryota</taxon>
        <taxon>Viridiplantae</taxon>
        <taxon>Streptophyta</taxon>
        <taxon>Embryophyta</taxon>
        <taxon>Tracheophyta</taxon>
        <taxon>Spermatophyta</taxon>
        <taxon>Magnoliopsida</taxon>
        <taxon>eudicotyledons</taxon>
        <taxon>Gunneridae</taxon>
        <taxon>Pentapetalae</taxon>
        <taxon>rosids</taxon>
        <taxon>malvids</taxon>
        <taxon>Malvales</taxon>
        <taxon>Dipterocarpaceae</taxon>
        <taxon>Rubroshorea</taxon>
    </lineage>
</organism>
<feature type="signal peptide" evidence="1">
    <location>
        <begin position="1"/>
        <end position="19"/>
    </location>
</feature>
<keyword evidence="1" id="KW-0732">Signal</keyword>
<dbReference type="AlphaFoldDB" id="A0AAV5MKI4"/>
<evidence type="ECO:0008006" key="4">
    <source>
        <dbReference type="Google" id="ProtNLM"/>
    </source>
</evidence>
<gene>
    <name evidence="2" type="ORF">SLEP1_g55731</name>
</gene>
<evidence type="ECO:0000313" key="3">
    <source>
        <dbReference type="Proteomes" id="UP001054252"/>
    </source>
</evidence>
<accession>A0AAV5MKI4</accession>
<dbReference type="EMBL" id="BPVZ01000276">
    <property type="protein sequence ID" value="GKV48957.1"/>
    <property type="molecule type" value="Genomic_DNA"/>
</dbReference>
<name>A0AAV5MKI4_9ROSI</name>
<feature type="chain" id="PRO_5043730661" description="Secreted protein" evidence="1">
    <location>
        <begin position="20"/>
        <end position="81"/>
    </location>
</feature>
<comment type="caution">
    <text evidence="2">The sequence shown here is derived from an EMBL/GenBank/DDBJ whole genome shotgun (WGS) entry which is preliminary data.</text>
</comment>